<dbReference type="InterPro" id="IPR023606">
    <property type="entry name" value="CoA-Trfase_III_dom_1_sf"/>
</dbReference>
<dbReference type="SUPFAM" id="SSF89796">
    <property type="entry name" value="CoA-transferase family III (CaiB/BaiF)"/>
    <property type="match status" value="1"/>
</dbReference>
<accession>A0A1G7LJ35</accession>
<keyword evidence="1 2" id="KW-0808">Transferase</keyword>
<dbReference type="EMBL" id="FNAV01000024">
    <property type="protein sequence ID" value="SDF49413.1"/>
    <property type="molecule type" value="Genomic_DNA"/>
</dbReference>
<dbReference type="Gene3D" id="3.30.1540.10">
    <property type="entry name" value="formyl-coa transferase, domain 3"/>
    <property type="match status" value="1"/>
</dbReference>
<evidence type="ECO:0000313" key="3">
    <source>
        <dbReference type="Proteomes" id="UP000198994"/>
    </source>
</evidence>
<gene>
    <name evidence="2" type="ORF">SAMN04488105_12433</name>
</gene>
<dbReference type="Pfam" id="PF02515">
    <property type="entry name" value="CoA_transf_3"/>
    <property type="match status" value="1"/>
</dbReference>
<dbReference type="GO" id="GO:0008410">
    <property type="term" value="F:CoA-transferase activity"/>
    <property type="evidence" value="ECO:0007669"/>
    <property type="project" value="TreeGrafter"/>
</dbReference>
<dbReference type="Proteomes" id="UP000198994">
    <property type="component" value="Unassembled WGS sequence"/>
</dbReference>
<dbReference type="Gene3D" id="3.40.50.10540">
    <property type="entry name" value="Crotonobetainyl-coa:carnitine coa-transferase, domain 1"/>
    <property type="match status" value="1"/>
</dbReference>
<proteinExistence type="predicted"/>
<name>A0A1G7LJ35_9RHOB</name>
<dbReference type="STRING" id="282683.SAMN04488105_12433"/>
<dbReference type="PANTHER" id="PTHR48207">
    <property type="entry name" value="SUCCINATE--HYDROXYMETHYLGLUTARATE COA-TRANSFERASE"/>
    <property type="match status" value="1"/>
</dbReference>
<sequence>MSLDGASPLDCKTGIFAGLKVADFTWAAAGPIATKQLSDNGATVVKIESFKHPDSIRLGGPFIDDKPGINRSGFFADFHSSKLGIAVDMSNPEAIEIIRPLIEWADVVAESFRPGVMKKWGLDYESLKAINPSVVMLSSSLYGADGPWSRHPGYGAQGQALAGVHGMTGWPDRAPAMPKGAYSDSVSPRYALSALVAALIHREKTGEGQHVELSQVEATTQLLAPELLIYQATGEEITRQGSRKAGSIVHGVFPCEGEERWIALEAVTEDQWSALSAVLDRADALAAARAEGPDALEASVAEATAPWDAFALMAACREAGVPAGVANKASDLLEDDVFAARDHFWPLHHEEMGTLKYNGPAYRFERTPSDLRFASPRLGEHTDQVMAGILGYDDARIAELRERGLLG</sequence>
<evidence type="ECO:0000313" key="2">
    <source>
        <dbReference type="EMBL" id="SDF49413.1"/>
    </source>
</evidence>
<evidence type="ECO:0000256" key="1">
    <source>
        <dbReference type="ARBA" id="ARBA00022679"/>
    </source>
</evidence>
<reference evidence="3" key="1">
    <citation type="submission" date="2016-10" db="EMBL/GenBank/DDBJ databases">
        <authorList>
            <person name="Varghese N."/>
            <person name="Submissions S."/>
        </authorList>
    </citation>
    <scope>NUCLEOTIDE SEQUENCE [LARGE SCALE GENOMIC DNA]</scope>
    <source>
        <strain evidence="3">DSM 10146</strain>
    </source>
</reference>
<dbReference type="OrthoDB" id="9806585at2"/>
<dbReference type="PANTHER" id="PTHR48207:SF3">
    <property type="entry name" value="SUCCINATE--HYDROXYMETHYLGLUTARATE COA-TRANSFERASE"/>
    <property type="match status" value="1"/>
</dbReference>
<dbReference type="InterPro" id="IPR003673">
    <property type="entry name" value="CoA-Trfase_fam_III"/>
</dbReference>
<organism evidence="2 3">
    <name type="scientific">Salipiger thiooxidans</name>
    <dbReference type="NCBI Taxonomy" id="282683"/>
    <lineage>
        <taxon>Bacteria</taxon>
        <taxon>Pseudomonadati</taxon>
        <taxon>Pseudomonadota</taxon>
        <taxon>Alphaproteobacteria</taxon>
        <taxon>Rhodobacterales</taxon>
        <taxon>Roseobacteraceae</taxon>
        <taxon>Salipiger</taxon>
    </lineage>
</organism>
<keyword evidence="3" id="KW-1185">Reference proteome</keyword>
<dbReference type="InterPro" id="IPR050483">
    <property type="entry name" value="CoA-transferase_III_domain"/>
</dbReference>
<dbReference type="RefSeq" id="WP_089963669.1">
    <property type="nucleotide sequence ID" value="NZ_FNAV01000024.1"/>
</dbReference>
<dbReference type="InterPro" id="IPR044855">
    <property type="entry name" value="CoA-Trfase_III_dom3_sf"/>
</dbReference>
<dbReference type="AlphaFoldDB" id="A0A1G7LJ35"/>
<protein>
    <submittedName>
        <fullName evidence="2">Benzylsuccinate CoA-transferase BbsF subunit</fullName>
    </submittedName>
</protein>